<dbReference type="Proteomes" id="UP000239800">
    <property type="component" value="Unassembled WGS sequence"/>
</dbReference>
<dbReference type="PANTHER" id="PTHR37302:SF3">
    <property type="entry name" value="DAMAGE-INDUCIBLE PROTEIN DINB"/>
    <property type="match status" value="1"/>
</dbReference>
<evidence type="ECO:0000256" key="2">
    <source>
        <dbReference type="ARBA" id="ARBA00022723"/>
    </source>
</evidence>
<evidence type="ECO:0000313" key="4">
    <source>
        <dbReference type="EMBL" id="PQB03945.1"/>
    </source>
</evidence>
<keyword evidence="5" id="KW-1185">Reference proteome</keyword>
<evidence type="ECO:0000313" key="5">
    <source>
        <dbReference type="Proteomes" id="UP000239800"/>
    </source>
</evidence>
<dbReference type="Pfam" id="PF05163">
    <property type="entry name" value="DinB"/>
    <property type="match status" value="1"/>
</dbReference>
<reference evidence="4 5" key="1">
    <citation type="submission" date="2016-11" db="EMBL/GenBank/DDBJ databases">
        <title>Trade-off between light-utilization and light-protection in marine flavobacteria.</title>
        <authorList>
            <person name="Kumagai Y."/>
        </authorList>
    </citation>
    <scope>NUCLEOTIDE SEQUENCE [LARGE SCALE GENOMIC DNA]</scope>
    <source>
        <strain evidence="4 5">NBRC 107741</strain>
    </source>
</reference>
<name>A0A2S7KMT7_9FLAO</name>
<proteinExistence type="inferred from homology"/>
<evidence type="ECO:0000256" key="3">
    <source>
        <dbReference type="PIRSR" id="PIRSR607837-1"/>
    </source>
</evidence>
<evidence type="ECO:0000256" key="1">
    <source>
        <dbReference type="ARBA" id="ARBA00008635"/>
    </source>
</evidence>
<feature type="binding site" evidence="3">
    <location>
        <position position="122"/>
    </location>
    <ligand>
        <name>a divalent metal cation</name>
        <dbReference type="ChEBI" id="CHEBI:60240"/>
    </ligand>
</feature>
<keyword evidence="2 3" id="KW-0479">Metal-binding</keyword>
<dbReference type="SUPFAM" id="SSF109854">
    <property type="entry name" value="DinB/YfiT-like putative metalloenzymes"/>
    <property type="match status" value="1"/>
</dbReference>
<protein>
    <recommendedName>
        <fullName evidence="6">Damage-inducible protein DinB</fullName>
    </recommendedName>
</protein>
<comment type="caution">
    <text evidence="4">The sequence shown here is derived from an EMBL/GenBank/DDBJ whole genome shotgun (WGS) entry which is preliminary data.</text>
</comment>
<organism evidence="4 5">
    <name type="scientific">Aureitalea marina</name>
    <dbReference type="NCBI Taxonomy" id="930804"/>
    <lineage>
        <taxon>Bacteria</taxon>
        <taxon>Pseudomonadati</taxon>
        <taxon>Bacteroidota</taxon>
        <taxon>Flavobacteriia</taxon>
        <taxon>Flavobacteriales</taxon>
        <taxon>Flavobacteriaceae</taxon>
        <taxon>Aureitalea</taxon>
    </lineage>
</organism>
<sequence length="147" mass="16995">MRAFFRDKLEYHLYSNRQIIDSLLEDGSKTSEDMIKLISHTLHAQGIWNNRILGQQYTGGVWDLIELTELHDLNDSLHHQSLEILEGTDLSKEVIYSNSRGQAFNNTVAQILYHLINHGTYHRGQIMILMSEAGIQTFGSDYVVYKR</sequence>
<dbReference type="GO" id="GO:0046872">
    <property type="term" value="F:metal ion binding"/>
    <property type="evidence" value="ECO:0007669"/>
    <property type="project" value="UniProtKB-KW"/>
</dbReference>
<evidence type="ECO:0008006" key="6">
    <source>
        <dbReference type="Google" id="ProtNLM"/>
    </source>
</evidence>
<dbReference type="AlphaFoldDB" id="A0A2S7KMT7"/>
<dbReference type="Gene3D" id="1.20.120.450">
    <property type="entry name" value="dinb family like domain"/>
    <property type="match status" value="1"/>
</dbReference>
<dbReference type="InterPro" id="IPR007837">
    <property type="entry name" value="DinB"/>
</dbReference>
<gene>
    <name evidence="4" type="ORF">BST85_02750</name>
</gene>
<dbReference type="OrthoDB" id="9811413at2"/>
<dbReference type="PANTHER" id="PTHR37302">
    <property type="entry name" value="SLR1116 PROTEIN"/>
    <property type="match status" value="1"/>
</dbReference>
<dbReference type="InterPro" id="IPR034660">
    <property type="entry name" value="DinB/YfiT-like"/>
</dbReference>
<comment type="similarity">
    <text evidence="1">Belongs to the DinB family.</text>
</comment>
<feature type="binding site" evidence="3">
    <location>
        <position position="118"/>
    </location>
    <ligand>
        <name>a divalent metal cation</name>
        <dbReference type="ChEBI" id="CHEBI:60240"/>
    </ligand>
</feature>
<feature type="binding site" evidence="3">
    <location>
        <position position="40"/>
    </location>
    <ligand>
        <name>a divalent metal cation</name>
        <dbReference type="ChEBI" id="CHEBI:60240"/>
    </ligand>
</feature>
<accession>A0A2S7KMT7</accession>
<dbReference type="EMBL" id="MQUB01000001">
    <property type="protein sequence ID" value="PQB03945.1"/>
    <property type="molecule type" value="Genomic_DNA"/>
</dbReference>
<dbReference type="RefSeq" id="WP_104811866.1">
    <property type="nucleotide sequence ID" value="NZ_MQUB01000001.1"/>
</dbReference>